<evidence type="ECO:0008006" key="3">
    <source>
        <dbReference type="Google" id="ProtNLM"/>
    </source>
</evidence>
<dbReference type="HOGENOM" id="CLU_042511_0_0_7"/>
<dbReference type="InterPro" id="IPR059232">
    <property type="entry name" value="Porin_put"/>
</dbReference>
<sequence>MFWIDTSFSRSNSSDYFGANQRFTFQTTYEANENLKGVLRFRINNDWGVGKNENDYSYGGSIGTNGKSIGVRYAYIDWIVPNTSINVRMGLQQFAFPGFVADSAILDSNATGITVNTPINDTIGVTTWWIRPYEGKNKSTMDTVGLSIPCTYNGLSITPWGVYGRIGKNVFNLQKQFGQPDQLLFPFIWTPTGTQLLKEHANIWWLGFTGMYKFEIPFSIAWDFNYGNQSSNTKKFNRSGWYAALLAQYQFTGVTPGILGWYTTGDKDNLSNGSKRMPTYDSNWTGTSMGFDGYWQDRGTGASIAGNDPTGTWGIAGQLMDISFIEKLKHNLRLAWYQGTNNKEIAKQYALFAALPNSGLSRNGFLTPNGLYLTKKDSVLELNINSFYKIYENLMVGLELNWMHLKLDKKIWNSHDTKSNAYRFICTLRYTF</sequence>
<dbReference type="STRING" id="363253.LI0172"/>
<dbReference type="KEGG" id="lip:LI0172"/>
<dbReference type="AlphaFoldDB" id="Q1MRZ8"/>
<evidence type="ECO:0000313" key="1">
    <source>
        <dbReference type="EMBL" id="CAJ54228.1"/>
    </source>
</evidence>
<accession>Q1MRZ8</accession>
<keyword evidence="2" id="KW-1185">Reference proteome</keyword>
<dbReference type="EMBL" id="AM180252">
    <property type="protein sequence ID" value="CAJ54228.1"/>
    <property type="molecule type" value="Genomic_DNA"/>
</dbReference>
<reference evidence="1 2" key="1">
    <citation type="submission" date="2005-11" db="EMBL/GenBank/DDBJ databases">
        <title>The complete genome sequence of Lawsonia intracellularis: the causative agent of proliferative enteropathy.</title>
        <authorList>
            <person name="Kaur K."/>
            <person name="Zhang Q."/>
            <person name="Beckler D."/>
            <person name="Munir S."/>
            <person name="Li L."/>
            <person name="Kinsley K."/>
            <person name="Herron L."/>
            <person name="Peterson A."/>
            <person name="May B."/>
            <person name="Singh S."/>
            <person name="Gebhart C."/>
            <person name="Kapur V."/>
        </authorList>
    </citation>
    <scope>NUCLEOTIDE SEQUENCE [LARGE SCALE GENOMIC DNA]</scope>
    <source>
        <strain evidence="1 2">PHE/MN1-00</strain>
    </source>
</reference>
<dbReference type="Proteomes" id="UP000002430">
    <property type="component" value="Chromosome"/>
</dbReference>
<proteinExistence type="predicted"/>
<name>Q1MRZ8_LAWIP</name>
<evidence type="ECO:0000313" key="2">
    <source>
        <dbReference type="Proteomes" id="UP000002430"/>
    </source>
</evidence>
<protein>
    <recommendedName>
        <fullName evidence="3">Porin</fullName>
    </recommendedName>
</protein>
<gene>
    <name evidence="1" type="ordered locus">LI0172</name>
</gene>
<organism evidence="1 2">
    <name type="scientific">Lawsonia intracellularis (strain PHE/MN1-00)</name>
    <dbReference type="NCBI Taxonomy" id="363253"/>
    <lineage>
        <taxon>Bacteria</taxon>
        <taxon>Pseudomonadati</taxon>
        <taxon>Thermodesulfobacteriota</taxon>
        <taxon>Desulfovibrionia</taxon>
        <taxon>Desulfovibrionales</taxon>
        <taxon>Desulfovibrionaceae</taxon>
        <taxon>Lawsonia</taxon>
    </lineage>
</organism>
<dbReference type="NCBIfam" id="NF033939">
    <property type="entry name" value="DESULF_POR1"/>
    <property type="match status" value="1"/>
</dbReference>
<dbReference type="eggNOG" id="ENOG502ZCBE">
    <property type="taxonomic scope" value="Bacteria"/>
</dbReference>